<dbReference type="EMBL" id="CAJHOF010000007">
    <property type="protein sequence ID" value="CAD7288290.1"/>
    <property type="molecule type" value="Genomic_DNA"/>
</dbReference>
<dbReference type="Pfam" id="PF13690">
    <property type="entry name" value="CheX"/>
    <property type="match status" value="1"/>
</dbReference>
<name>A0ABM8Q5X8_9BACT</name>
<comment type="caution">
    <text evidence="3">The sequence shown here is derived from an EMBL/GenBank/DDBJ whole genome shotgun (WGS) entry which is preliminary data.</text>
</comment>
<evidence type="ECO:0000256" key="1">
    <source>
        <dbReference type="ARBA" id="ARBA00022500"/>
    </source>
</evidence>
<dbReference type="RefSeq" id="WP_229932719.1">
    <property type="nucleotide sequence ID" value="NZ_CAJHOF010000007.1"/>
</dbReference>
<accession>A0ABM8Q5X8</accession>
<dbReference type="Gene3D" id="3.40.1550.10">
    <property type="entry name" value="CheC-like"/>
    <property type="match status" value="1"/>
</dbReference>
<dbReference type="InterPro" id="IPR028051">
    <property type="entry name" value="CheX-like_dom"/>
</dbReference>
<dbReference type="InterPro" id="IPR028976">
    <property type="entry name" value="CheC-like_sf"/>
</dbReference>
<proteinExistence type="predicted"/>
<gene>
    <name evidence="3" type="ORF">LMG7974_00913</name>
</gene>
<protein>
    <recommendedName>
        <fullName evidence="2">Chemotaxis phosphatase CheX-like domain-containing protein</fullName>
    </recommendedName>
</protein>
<evidence type="ECO:0000259" key="2">
    <source>
        <dbReference type="Pfam" id="PF13690"/>
    </source>
</evidence>
<dbReference type="Proteomes" id="UP000789803">
    <property type="component" value="Unassembled WGS sequence"/>
</dbReference>
<reference evidence="3 4" key="1">
    <citation type="submission" date="2020-11" db="EMBL/GenBank/DDBJ databases">
        <authorList>
            <person name="Peeters C."/>
        </authorList>
    </citation>
    <scope>NUCLEOTIDE SEQUENCE [LARGE SCALE GENOMIC DNA]</scope>
    <source>
        <strain evidence="3 4">LMG 7974</strain>
    </source>
</reference>
<evidence type="ECO:0000313" key="3">
    <source>
        <dbReference type="EMBL" id="CAD7288290.1"/>
    </source>
</evidence>
<feature type="domain" description="Chemotaxis phosphatase CheX-like" evidence="2">
    <location>
        <begin position="41"/>
        <end position="109"/>
    </location>
</feature>
<evidence type="ECO:0000313" key="4">
    <source>
        <dbReference type="Proteomes" id="UP000789803"/>
    </source>
</evidence>
<keyword evidence="4" id="KW-1185">Reference proteome</keyword>
<sequence>MRAIIDSAVKFLCTKTLGFDVVSAKSLGSGFYGSSIPLYANGVEYHFYLFFKHDTLKNFAVALMGVDELMDADLDDLSREIANQIIGKAKILLSETEGGEYALGTPEFLGEVKNFSVKLDEKLLYKMKNRTFQIGYKKA</sequence>
<dbReference type="SUPFAM" id="SSF103039">
    <property type="entry name" value="CheC-like"/>
    <property type="match status" value="1"/>
</dbReference>
<keyword evidence="1" id="KW-0145">Chemotaxis</keyword>
<organism evidence="3 4">
    <name type="scientific">Campylobacter majalis</name>
    <dbReference type="NCBI Taxonomy" id="2790656"/>
    <lineage>
        <taxon>Bacteria</taxon>
        <taxon>Pseudomonadati</taxon>
        <taxon>Campylobacterota</taxon>
        <taxon>Epsilonproteobacteria</taxon>
        <taxon>Campylobacterales</taxon>
        <taxon>Campylobacteraceae</taxon>
        <taxon>Campylobacter</taxon>
    </lineage>
</organism>